<evidence type="ECO:0000313" key="3">
    <source>
        <dbReference type="EMBL" id="KKQ38175.1"/>
    </source>
</evidence>
<sequence length="325" mass="37226">MEGLFLFMALVASAKLHWSSIFWRNILILVNTCSLTTLPYNLSLNTARFPSLQIIATGSSSFELQNEVSSPLTGRKIEFNLYPLSILELKNHEGINALAGKLGHILKFGLYPSVYLSEEDKVARLAGEITSSYLFKDILAYQDIRNPRILEDILKALALQTGNEVSSNELANLLNIDRATVMRYIDLLEKIFVIKVLRAYSGNLRNELSRKFKVYFWDIGIRNALLNNFNDMSIRSDAGAIWENFCALERIKTHSYADRQPSFYFWRNYQGQEVDFIEEIDGKLKAFEFKYTKSTAKLPSAFADNYKNSEFIVVNKENVFSRLTS</sequence>
<dbReference type="STRING" id="1618481.US54_C0016G0016"/>
<feature type="domain" description="DUF4143" evidence="2">
    <location>
        <begin position="136"/>
        <end position="291"/>
    </location>
</feature>
<comment type="caution">
    <text evidence="3">The sequence shown here is derived from an EMBL/GenBank/DDBJ whole genome shotgun (WGS) entry which is preliminary data.</text>
</comment>
<accession>A0A0G0HI30</accession>
<dbReference type="SUPFAM" id="SSF46785">
    <property type="entry name" value="Winged helix' DNA-binding domain"/>
    <property type="match status" value="1"/>
</dbReference>
<name>A0A0G0HI30_9BACT</name>
<dbReference type="InterPro" id="IPR041682">
    <property type="entry name" value="AAA_14"/>
</dbReference>
<feature type="domain" description="AAA" evidence="1">
    <location>
        <begin position="49"/>
        <end position="89"/>
    </location>
</feature>
<proteinExistence type="predicted"/>
<dbReference type="InterPro" id="IPR036388">
    <property type="entry name" value="WH-like_DNA-bd_sf"/>
</dbReference>
<evidence type="ECO:0000259" key="2">
    <source>
        <dbReference type="Pfam" id="PF13635"/>
    </source>
</evidence>
<protein>
    <recommendedName>
        <fullName evidence="5">DUF4143 domain-containing protein</fullName>
    </recommendedName>
</protein>
<dbReference type="Gene3D" id="1.10.10.10">
    <property type="entry name" value="Winged helix-like DNA-binding domain superfamily/Winged helix DNA-binding domain"/>
    <property type="match status" value="1"/>
</dbReference>
<dbReference type="Proteomes" id="UP000034471">
    <property type="component" value="Unassembled WGS sequence"/>
</dbReference>
<dbReference type="InterPro" id="IPR025420">
    <property type="entry name" value="DUF4143"/>
</dbReference>
<evidence type="ECO:0000259" key="1">
    <source>
        <dbReference type="Pfam" id="PF13173"/>
    </source>
</evidence>
<dbReference type="PANTHER" id="PTHR43566:SF1">
    <property type="entry name" value="AAA+ ATPASE DOMAIN-CONTAINING PROTEIN"/>
    <property type="match status" value="1"/>
</dbReference>
<gene>
    <name evidence="3" type="ORF">US54_C0016G0016</name>
</gene>
<evidence type="ECO:0000313" key="4">
    <source>
        <dbReference type="Proteomes" id="UP000034471"/>
    </source>
</evidence>
<evidence type="ECO:0008006" key="5">
    <source>
        <dbReference type="Google" id="ProtNLM"/>
    </source>
</evidence>
<reference evidence="3 4" key="1">
    <citation type="journal article" date="2015" name="Nature">
        <title>rRNA introns, odd ribosomes, and small enigmatic genomes across a large radiation of phyla.</title>
        <authorList>
            <person name="Brown C.T."/>
            <person name="Hug L.A."/>
            <person name="Thomas B.C."/>
            <person name="Sharon I."/>
            <person name="Castelle C.J."/>
            <person name="Singh A."/>
            <person name="Wilkins M.J."/>
            <person name="Williams K.H."/>
            <person name="Banfield J.F."/>
        </authorList>
    </citation>
    <scope>NUCLEOTIDE SEQUENCE [LARGE SCALE GENOMIC DNA]</scope>
</reference>
<dbReference type="EMBL" id="LBTJ01000016">
    <property type="protein sequence ID" value="KKQ38175.1"/>
    <property type="molecule type" value="Genomic_DNA"/>
</dbReference>
<dbReference type="InterPro" id="IPR036390">
    <property type="entry name" value="WH_DNA-bd_sf"/>
</dbReference>
<dbReference type="Pfam" id="PF13173">
    <property type="entry name" value="AAA_14"/>
    <property type="match status" value="1"/>
</dbReference>
<dbReference type="Pfam" id="PF13635">
    <property type="entry name" value="DUF4143"/>
    <property type="match status" value="1"/>
</dbReference>
<dbReference type="PANTHER" id="PTHR43566">
    <property type="entry name" value="CONSERVED PROTEIN"/>
    <property type="match status" value="1"/>
</dbReference>
<organism evidence="3 4">
    <name type="scientific">Candidatus Roizmanbacteria bacterium GW2011_GWA2_37_7</name>
    <dbReference type="NCBI Taxonomy" id="1618481"/>
    <lineage>
        <taxon>Bacteria</taxon>
        <taxon>Candidatus Roizmaniibacteriota</taxon>
    </lineage>
</organism>
<dbReference type="AlphaFoldDB" id="A0A0G0HI30"/>